<name>A0A097ER46_9GAMM</name>
<dbReference type="AlphaFoldDB" id="A0A097ER46"/>
<evidence type="ECO:0000256" key="1">
    <source>
        <dbReference type="SAM" id="MobiDB-lite"/>
    </source>
</evidence>
<dbReference type="KEGG" id="frf:LO80_08755"/>
<sequence>MSTEKNIQQQEKANKNASQKKDQSSANVRKKTTGSIVSKLSLVISLAAVGLAGYAVTNDSTFLKDNTKDDKQYALLEKQIEKLKLNQDEQKGILDDVSAQSDSQTNSIKAIQSQVSTVSSQVSTPAKDIYLQMGVANIQSAIDYLTLAKDVAIFTGDTTKATALADMAFDKIEASKVANISASDRRAIKEALNNYLSKNDVVKDFVLIQQQVQKLEYITPETSENASSKQSKNKYMKLLGSIVQIQDIPKDQLLVSSNQSKQLVADGLYNALISLQSAMYTNSQTAIDSARDNLLTIIKKYFVQNDNAKSVEKELKNIKAQSDEKLDDSLSKVVSQLSKQQNELLSRDTASMNNSESEKGSEK</sequence>
<keyword evidence="2" id="KW-1133">Transmembrane helix</keyword>
<dbReference type="RefSeq" id="WP_040010426.1">
    <property type="nucleotide sequence ID" value="NZ_CP009574.1"/>
</dbReference>
<feature type="compositionally biased region" description="Polar residues" evidence="1">
    <location>
        <begin position="1"/>
        <end position="17"/>
    </location>
</feature>
<feature type="region of interest" description="Disordered" evidence="1">
    <location>
        <begin position="1"/>
        <end position="30"/>
    </location>
</feature>
<feature type="region of interest" description="Disordered" evidence="1">
    <location>
        <begin position="337"/>
        <end position="363"/>
    </location>
</feature>
<protein>
    <submittedName>
        <fullName evidence="3">Membrane protein</fullName>
    </submittedName>
</protein>
<gene>
    <name evidence="3" type="ORF">LO80_08755</name>
</gene>
<dbReference type="OrthoDB" id="5603741at2"/>
<evidence type="ECO:0000313" key="3">
    <source>
        <dbReference type="EMBL" id="AIT10051.1"/>
    </source>
</evidence>
<dbReference type="Proteomes" id="UP000029672">
    <property type="component" value="Chromosome"/>
</dbReference>
<dbReference type="EMBL" id="CP009574">
    <property type="protein sequence ID" value="AIT10051.1"/>
    <property type="molecule type" value="Genomic_DNA"/>
</dbReference>
<keyword evidence="2" id="KW-0472">Membrane</keyword>
<feature type="compositionally biased region" description="Polar residues" evidence="1">
    <location>
        <begin position="337"/>
        <end position="355"/>
    </location>
</feature>
<feature type="transmembrane region" description="Helical" evidence="2">
    <location>
        <begin position="36"/>
        <end position="56"/>
    </location>
</feature>
<keyword evidence="2" id="KW-0812">Transmembrane</keyword>
<reference evidence="3 4" key="1">
    <citation type="submission" date="2014-10" db="EMBL/GenBank/DDBJ databases">
        <title>Whole genome sequence of Francisella endociliophora strain FSC1006, isolated from a laboratory culture of the marine ciliate Euplotes raikovi.</title>
        <authorList>
            <person name="Granberg M."/>
            <person name="Backman S."/>
            <person name="Lundmark E."/>
            <person name="Nilsson E."/>
            <person name="Karlsson E."/>
            <person name="Thelaus J."/>
            <person name="Ohrman C."/>
            <person name="Larkeryd A."/>
            <person name="Stenberg P."/>
        </authorList>
    </citation>
    <scope>NUCLEOTIDE SEQUENCE [LARGE SCALE GENOMIC DNA]</scope>
    <source>
        <strain evidence="3 4">FSC1006</strain>
    </source>
</reference>
<organism evidence="3 4">
    <name type="scientific">Candidatus Francisella endociliophora</name>
    <dbReference type="NCBI Taxonomy" id="653937"/>
    <lineage>
        <taxon>Bacteria</taxon>
        <taxon>Pseudomonadati</taxon>
        <taxon>Pseudomonadota</taxon>
        <taxon>Gammaproteobacteria</taxon>
        <taxon>Thiotrichales</taxon>
        <taxon>Francisellaceae</taxon>
        <taxon>Francisella</taxon>
    </lineage>
</organism>
<evidence type="ECO:0000313" key="4">
    <source>
        <dbReference type="Proteomes" id="UP000029672"/>
    </source>
</evidence>
<keyword evidence="4" id="KW-1185">Reference proteome</keyword>
<accession>A0A097ER46</accession>
<dbReference type="HOGENOM" id="CLU_766739_0_0_6"/>
<evidence type="ECO:0000256" key="2">
    <source>
        <dbReference type="SAM" id="Phobius"/>
    </source>
</evidence>
<dbReference type="STRING" id="1547445.LO80_08755"/>
<proteinExistence type="predicted"/>